<feature type="domain" description="Activator of Hsp90 ATPase homologue 1/2-like C-terminal" evidence="2">
    <location>
        <begin position="13"/>
        <end position="144"/>
    </location>
</feature>
<protein>
    <recommendedName>
        <fullName evidence="2">Activator of Hsp90 ATPase homologue 1/2-like C-terminal domain-containing protein</fullName>
    </recommendedName>
</protein>
<dbReference type="EMBL" id="JSVC01000006">
    <property type="protein sequence ID" value="KIC95432.1"/>
    <property type="molecule type" value="Genomic_DNA"/>
</dbReference>
<gene>
    <name evidence="3" type="ORF">OI18_05945</name>
</gene>
<evidence type="ECO:0000313" key="3">
    <source>
        <dbReference type="EMBL" id="KIC95432.1"/>
    </source>
</evidence>
<dbReference type="AlphaFoldDB" id="A0A0C1L5N1"/>
<dbReference type="OrthoDB" id="2364866at2"/>
<reference evidence="3 4" key="1">
    <citation type="submission" date="2014-11" db="EMBL/GenBank/DDBJ databases">
        <title>Genome sequence of Flavihumibacter solisilvae 3-3.</title>
        <authorList>
            <person name="Zhou G."/>
            <person name="Li M."/>
            <person name="Wang G."/>
        </authorList>
    </citation>
    <scope>NUCLEOTIDE SEQUENCE [LARGE SCALE GENOMIC DNA]</scope>
    <source>
        <strain evidence="3 4">3-3</strain>
    </source>
</reference>
<name>A0A0C1L5N1_9BACT</name>
<dbReference type="Gene3D" id="3.30.530.20">
    <property type="match status" value="1"/>
</dbReference>
<organism evidence="3 4">
    <name type="scientific">Flavihumibacter solisilvae</name>
    <dbReference type="NCBI Taxonomy" id="1349421"/>
    <lineage>
        <taxon>Bacteria</taxon>
        <taxon>Pseudomonadati</taxon>
        <taxon>Bacteroidota</taxon>
        <taxon>Chitinophagia</taxon>
        <taxon>Chitinophagales</taxon>
        <taxon>Chitinophagaceae</taxon>
        <taxon>Flavihumibacter</taxon>
    </lineage>
</organism>
<evidence type="ECO:0000313" key="4">
    <source>
        <dbReference type="Proteomes" id="UP000031408"/>
    </source>
</evidence>
<dbReference type="CDD" id="cd07814">
    <property type="entry name" value="SRPBCC_CalC_Aha1-like"/>
    <property type="match status" value="1"/>
</dbReference>
<dbReference type="InterPro" id="IPR023393">
    <property type="entry name" value="START-like_dom_sf"/>
</dbReference>
<dbReference type="RefSeq" id="WP_039138027.1">
    <property type="nucleotide sequence ID" value="NZ_JSVC01000006.1"/>
</dbReference>
<comment type="similarity">
    <text evidence="1">Belongs to the AHA1 family.</text>
</comment>
<accession>A0A0C1L5N1</accession>
<sequence length="146" mass="16449">MRRVEVVMETSSSPGQVIAAFTDAEMLRDWWQVERTLIVKEPGGVYTLAWAINDTGFGYISTGIIKEYDPGGALVIDNFLYLNPARPFFGPMSLTVTAKQNASGGSVVYLCQDGYQQGEDWDWYYEAVKQAWPVAMQTLKTYLEQK</sequence>
<dbReference type="SUPFAM" id="SSF55961">
    <property type="entry name" value="Bet v1-like"/>
    <property type="match status" value="1"/>
</dbReference>
<dbReference type="Pfam" id="PF08327">
    <property type="entry name" value="AHSA1"/>
    <property type="match status" value="1"/>
</dbReference>
<evidence type="ECO:0000256" key="1">
    <source>
        <dbReference type="ARBA" id="ARBA00006817"/>
    </source>
</evidence>
<dbReference type="Proteomes" id="UP000031408">
    <property type="component" value="Unassembled WGS sequence"/>
</dbReference>
<dbReference type="InterPro" id="IPR013538">
    <property type="entry name" value="ASHA1/2-like_C"/>
</dbReference>
<proteinExistence type="inferred from homology"/>
<keyword evidence="4" id="KW-1185">Reference proteome</keyword>
<evidence type="ECO:0000259" key="2">
    <source>
        <dbReference type="Pfam" id="PF08327"/>
    </source>
</evidence>
<comment type="caution">
    <text evidence="3">The sequence shown here is derived from an EMBL/GenBank/DDBJ whole genome shotgun (WGS) entry which is preliminary data.</text>
</comment>
<dbReference type="STRING" id="1349421.OI18_05945"/>